<evidence type="ECO:0000313" key="3">
    <source>
        <dbReference type="Proteomes" id="UP000197424"/>
    </source>
</evidence>
<dbReference type="AlphaFoldDB" id="A0A248LIA2"/>
<dbReference type="InterPro" id="IPR038763">
    <property type="entry name" value="DHH_sf"/>
</dbReference>
<evidence type="ECO:0000313" key="2">
    <source>
        <dbReference type="EMBL" id="ASJ24255.1"/>
    </source>
</evidence>
<name>A0A248LIA2_9NEIS</name>
<protein>
    <submittedName>
        <fullName evidence="2">Phosphoesterase, DHHA1</fullName>
    </submittedName>
</protein>
<dbReference type="Pfam" id="PF02272">
    <property type="entry name" value="DHHA1"/>
    <property type="match status" value="1"/>
</dbReference>
<feature type="domain" description="DHHA1" evidence="1">
    <location>
        <begin position="238"/>
        <end position="293"/>
    </location>
</feature>
<dbReference type="PANTHER" id="PTHR46922:SF4">
    <property type="entry name" value="DHHA1 DOMAIN PROTEIN"/>
    <property type="match status" value="1"/>
</dbReference>
<accession>A0A248LIA2</accession>
<dbReference type="Proteomes" id="UP000197424">
    <property type="component" value="Chromosome"/>
</dbReference>
<evidence type="ECO:0000259" key="1">
    <source>
        <dbReference type="Pfam" id="PF02272"/>
    </source>
</evidence>
<dbReference type="EMBL" id="CP022115">
    <property type="protein sequence ID" value="ASJ24255.1"/>
    <property type="molecule type" value="Genomic_DNA"/>
</dbReference>
<dbReference type="GO" id="GO:0003676">
    <property type="term" value="F:nucleic acid binding"/>
    <property type="evidence" value="ECO:0007669"/>
    <property type="project" value="InterPro"/>
</dbReference>
<dbReference type="Gene3D" id="3.10.310.30">
    <property type="match status" value="1"/>
</dbReference>
<reference evidence="3" key="1">
    <citation type="submission" date="2017-06" db="EMBL/GenBank/DDBJ databases">
        <title>Whole genome sequence of Laribacter hongkongensis LHGZ1.</title>
        <authorList>
            <person name="Chen D."/>
            <person name="Wu H."/>
            <person name="Chen J."/>
        </authorList>
    </citation>
    <scope>NUCLEOTIDE SEQUENCE [LARGE SCALE GENOMIC DNA]</scope>
    <source>
        <strain evidence="3">LHGZ1</strain>
    </source>
</reference>
<dbReference type="SUPFAM" id="SSF64182">
    <property type="entry name" value="DHH phosphoesterases"/>
    <property type="match status" value="1"/>
</dbReference>
<organism evidence="2 3">
    <name type="scientific">Laribacter hongkongensis</name>
    <dbReference type="NCBI Taxonomy" id="168471"/>
    <lineage>
        <taxon>Bacteria</taxon>
        <taxon>Pseudomonadati</taxon>
        <taxon>Pseudomonadota</taxon>
        <taxon>Betaproteobacteria</taxon>
        <taxon>Neisseriales</taxon>
        <taxon>Aquaspirillaceae</taxon>
        <taxon>Laribacter</taxon>
    </lineage>
</organism>
<dbReference type="OrthoDB" id="10630at2"/>
<gene>
    <name evidence="2" type="ORF">LHGZ1_1424</name>
</gene>
<dbReference type="InterPro" id="IPR003156">
    <property type="entry name" value="DHHA1_dom"/>
</dbReference>
<dbReference type="PANTHER" id="PTHR46922">
    <property type="entry name" value="DHHA1 DOMAIN PROTEIN"/>
    <property type="match status" value="1"/>
</dbReference>
<sequence>MLTFLTWQTARNRHTIPPHYCNAARGGKHMASLVVYHGHCPDGFGAAYAAWLHLGESAEYVPAEYGSYPVLNVTGLDVYILDYSFPRPMLQAMKDVARSLVVLDHHKTAQADLEGFPGAFFDMEKCGARLAWEYFHPDQPAPRLIDFIEDRDIWRWRDPVSADFLAYLDTRPFEFSVWHELATLDAARLDEILQVGRHMNRKYDSLAQIMAQSAEPVRLSGVQGHKLNCASLFTSRVGELLYRQNGTFAMLWRIEGGQLYVSLRARNGTIDVAEMASLFGGGGHEAAAGFRIPLNNPACDYFIARYIKGAGEA</sequence>
<proteinExistence type="predicted"/>